<dbReference type="OrthoDB" id="2401156at2759"/>
<reference evidence="2" key="1">
    <citation type="submission" date="2020-12" db="EMBL/GenBank/DDBJ databases">
        <title>Metabolic potential, ecology and presence of endohyphal bacteria is reflected in genomic diversity of Mucoromycotina.</title>
        <authorList>
            <person name="Muszewska A."/>
            <person name="Okrasinska A."/>
            <person name="Steczkiewicz K."/>
            <person name="Drgas O."/>
            <person name="Orlowska M."/>
            <person name="Perlinska-Lenart U."/>
            <person name="Aleksandrzak-Piekarczyk T."/>
            <person name="Szatraj K."/>
            <person name="Zielenkiewicz U."/>
            <person name="Pilsyk S."/>
            <person name="Malc E."/>
            <person name="Mieczkowski P."/>
            <person name="Kruszewska J.S."/>
            <person name="Biernat P."/>
            <person name="Pawlowska J."/>
        </authorList>
    </citation>
    <scope>NUCLEOTIDE SEQUENCE</scope>
    <source>
        <strain evidence="2">WA0000051536</strain>
    </source>
</reference>
<feature type="region of interest" description="Disordered" evidence="1">
    <location>
        <begin position="220"/>
        <end position="245"/>
    </location>
</feature>
<feature type="compositionally biased region" description="Basic and acidic residues" evidence="1">
    <location>
        <begin position="535"/>
        <end position="545"/>
    </location>
</feature>
<feature type="compositionally biased region" description="Polar residues" evidence="1">
    <location>
        <begin position="445"/>
        <end position="458"/>
    </location>
</feature>
<feature type="compositionally biased region" description="Basic residues" evidence="1">
    <location>
        <begin position="413"/>
        <end position="423"/>
    </location>
</feature>
<dbReference type="EMBL" id="JAEPRA010000001">
    <property type="protein sequence ID" value="KAG2189474.1"/>
    <property type="molecule type" value="Genomic_DNA"/>
</dbReference>
<dbReference type="Proteomes" id="UP000612746">
    <property type="component" value="Unassembled WGS sequence"/>
</dbReference>
<keyword evidence="3" id="KW-1185">Reference proteome</keyword>
<feature type="region of interest" description="Disordered" evidence="1">
    <location>
        <begin position="396"/>
        <end position="458"/>
    </location>
</feature>
<feature type="region of interest" description="Disordered" evidence="1">
    <location>
        <begin position="65"/>
        <end position="91"/>
    </location>
</feature>
<feature type="region of interest" description="Disordered" evidence="1">
    <location>
        <begin position="513"/>
        <end position="551"/>
    </location>
</feature>
<comment type="caution">
    <text evidence="2">The sequence shown here is derived from an EMBL/GenBank/DDBJ whole genome shotgun (WGS) entry which is preliminary data.</text>
</comment>
<evidence type="ECO:0000313" key="2">
    <source>
        <dbReference type="EMBL" id="KAG2189474.1"/>
    </source>
</evidence>
<sequence>MSPSSVTANSIQPDFMQTLHLDLDSKLDLQLQLPTHDKEPAPKIRLPSFGPNDFEALSMEFVAKKPASGNTTSPSSPIPSSSPLKEVAAPPVSDPYLSSIVASAKPAAVASDQERSPQCMCVKCKGKPSGQPVHCKEPVDCPCYRCQKQRRRAQVMGKSQTLSSTKSSKPEPDVPVPTRTKTTIAPKSPPAAKPSMVKSNTMPARTMNLRKNPSVLSYNKHHRKDINPSDSIYDGNKKSRRTSNLLSDDQSMISHTTIDSYCSNDDKYEISWKDEAAGEDILEPLRCFIDIFEKKPDDTPDGLSDLLEDGARRLRMEKEAAAHEAELARKRELEQQLPPRLEVLTPSYRHGAPHKSLTLYHLMKCKHRSERLAAYSIAYNNCINGNSGLNDWMKKQKEKGPPTCMTVYTPHHQQQRRPSKKSLFRSPLRSNSVAIRSSRRDQHSLMEQSNGSMFLSPYNDSTIRISQDSTGARPTDVLKAASALLPGMNNKHPDLNRSQTSLGIAKAYNHIDFPRRPSARSHNETTDSDSVATTPKDEQPEEEKITTSPPQEIKWPARSASIPTNALDDLSSVLPHVDRATLQTYLDRADGDYMQALDLCKQAVKNGEL</sequence>
<name>A0A8H7USQ1_9FUNG</name>
<organism evidence="2 3">
    <name type="scientific">Umbelopsis vinacea</name>
    <dbReference type="NCBI Taxonomy" id="44442"/>
    <lineage>
        <taxon>Eukaryota</taxon>
        <taxon>Fungi</taxon>
        <taxon>Fungi incertae sedis</taxon>
        <taxon>Mucoromycota</taxon>
        <taxon>Mucoromycotina</taxon>
        <taxon>Umbelopsidomycetes</taxon>
        <taxon>Umbelopsidales</taxon>
        <taxon>Umbelopsidaceae</taxon>
        <taxon>Umbelopsis</taxon>
    </lineage>
</organism>
<proteinExistence type="predicted"/>
<gene>
    <name evidence="2" type="ORF">INT44_004616</name>
</gene>
<evidence type="ECO:0000313" key="3">
    <source>
        <dbReference type="Proteomes" id="UP000612746"/>
    </source>
</evidence>
<feature type="compositionally biased region" description="Low complexity" evidence="1">
    <location>
        <begin position="73"/>
        <end position="83"/>
    </location>
</feature>
<evidence type="ECO:0000256" key="1">
    <source>
        <dbReference type="SAM" id="MobiDB-lite"/>
    </source>
</evidence>
<accession>A0A8H7USQ1</accession>
<feature type="region of interest" description="Disordered" evidence="1">
    <location>
        <begin position="153"/>
        <end position="198"/>
    </location>
</feature>
<dbReference type="AlphaFoldDB" id="A0A8H7USQ1"/>
<feature type="compositionally biased region" description="Low complexity" evidence="1">
    <location>
        <begin position="158"/>
        <end position="167"/>
    </location>
</feature>
<protein>
    <submittedName>
        <fullName evidence="2">Uncharacterized protein</fullName>
    </submittedName>
</protein>